<evidence type="ECO:0000313" key="1">
    <source>
        <dbReference type="EMBL" id="QZE12819.1"/>
    </source>
</evidence>
<dbReference type="EMBL" id="CP081303">
    <property type="protein sequence ID" value="QZE12819.1"/>
    <property type="molecule type" value="Genomic_DNA"/>
</dbReference>
<gene>
    <name evidence="1" type="ORF">K4L44_09480</name>
</gene>
<dbReference type="Proteomes" id="UP000826212">
    <property type="component" value="Chromosome"/>
</dbReference>
<name>A0AC61NQS8_9BACT</name>
<evidence type="ECO:0000313" key="2">
    <source>
        <dbReference type="Proteomes" id="UP000826212"/>
    </source>
</evidence>
<accession>A0AC61NQS8</accession>
<keyword evidence="2" id="KW-1185">Reference proteome</keyword>
<sequence length="578" mass="67202">MNNTDLIKYLDQFHFLRPVLLWFFIPLFLSLVYYVIIRNRDAKWQKLLRPEYRLFLITNTKSKKITWPSIIFFTIFTLAILGIAGPTFKKKKLPKVTNKSEVMIALDLSQSMMTTDVPPNRLERSKLKIRDLFKQELGTKIGLLAFAGTAHTIFPPSQDSEIMVPYMTTIKPRIMPVAGLNYSFMIERIDTLFKTIEAPSTLLLLTDEINPSQAAILQNFVNTTKNYIVVWQVSTQQGGVVPSPQNIKRGLRYKGKTIESRPDASVFSSLQSNERIWVVPITLDDTDTQYIANIIQQHRVIQSDSKNQSDDWKDVGPWFLIPCLLLGLLWFRKGWVIGWCFLLLPWLTSCDTNGPSAKWWYTDDYRAYKAFEAKDYEKASQLYSDVSHKAYAYYKKGDLDNAAIYYAMDTTAQAKYNLGMIYAQKGEYLLAQKSIQLAIEKDPNLKQADKQLDIIQKIIDTKPKLLKEQKEDQKRSVQQFKKIEELSEKEKKLSDNDYNAKRDTTDNSHDKVYGDKHKYKEVDWPQEKKKKDQIKNQVQASSLIMEKTNSDPSEFLRKKFILQKKKYYPQVKTGGEIW</sequence>
<organism evidence="1 2">
    <name type="scientific">Halosquirtibacter laminarini</name>
    <dbReference type="NCBI Taxonomy" id="3374600"/>
    <lineage>
        <taxon>Bacteria</taxon>
        <taxon>Pseudomonadati</taxon>
        <taxon>Bacteroidota</taxon>
        <taxon>Bacteroidia</taxon>
        <taxon>Marinilabiliales</taxon>
        <taxon>Prolixibacteraceae</taxon>
        <taxon>Halosquirtibacter</taxon>
    </lineage>
</organism>
<reference evidence="1" key="1">
    <citation type="submission" date="2021-08" db="EMBL/GenBank/DDBJ databases">
        <title>Novel anaerobic bacterium isolated from sea squirt in East Sea, Republic of Korea.</title>
        <authorList>
            <person name="Nguyen T.H."/>
            <person name="Li Z."/>
            <person name="Lee Y.-J."/>
            <person name="Ko J."/>
            <person name="Kim S.-G."/>
        </authorList>
    </citation>
    <scope>NUCLEOTIDE SEQUENCE</scope>
    <source>
        <strain evidence="1">KCTC 25031</strain>
    </source>
</reference>
<proteinExistence type="predicted"/>
<protein>
    <submittedName>
        <fullName evidence="1">VWA domain-containing protein</fullName>
    </submittedName>
</protein>